<reference evidence="1" key="1">
    <citation type="submission" date="2018-02" db="EMBL/GenBank/DDBJ databases">
        <title>Rhizophora mucronata_Transcriptome.</title>
        <authorList>
            <person name="Meera S.P."/>
            <person name="Sreeshan A."/>
            <person name="Augustine A."/>
        </authorList>
    </citation>
    <scope>NUCLEOTIDE SEQUENCE</scope>
    <source>
        <tissue evidence="1">Leaf</tissue>
    </source>
</reference>
<protein>
    <submittedName>
        <fullName evidence="1">Uncharacterized protein</fullName>
    </submittedName>
</protein>
<evidence type="ECO:0000313" key="1">
    <source>
        <dbReference type="EMBL" id="MBX65601.1"/>
    </source>
</evidence>
<proteinExistence type="predicted"/>
<dbReference type="EMBL" id="GGEC01085117">
    <property type="protein sequence ID" value="MBX65601.1"/>
    <property type="molecule type" value="Transcribed_RNA"/>
</dbReference>
<name>A0A2P2QF25_RHIMU</name>
<organism evidence="1">
    <name type="scientific">Rhizophora mucronata</name>
    <name type="common">Asiatic mangrove</name>
    <dbReference type="NCBI Taxonomy" id="61149"/>
    <lineage>
        <taxon>Eukaryota</taxon>
        <taxon>Viridiplantae</taxon>
        <taxon>Streptophyta</taxon>
        <taxon>Embryophyta</taxon>
        <taxon>Tracheophyta</taxon>
        <taxon>Spermatophyta</taxon>
        <taxon>Magnoliopsida</taxon>
        <taxon>eudicotyledons</taxon>
        <taxon>Gunneridae</taxon>
        <taxon>Pentapetalae</taxon>
        <taxon>rosids</taxon>
        <taxon>fabids</taxon>
        <taxon>Malpighiales</taxon>
        <taxon>Rhizophoraceae</taxon>
        <taxon>Rhizophora</taxon>
    </lineage>
</organism>
<sequence>MEVLPYHCIRHCGGCYSLW</sequence>
<accession>A0A2P2QF25</accession>
<dbReference type="AlphaFoldDB" id="A0A2P2QF25"/>